<accession>A0A074ZZL1</accession>
<dbReference type="AlphaFoldDB" id="A0A074ZZL1"/>
<dbReference type="Proteomes" id="UP000054324">
    <property type="component" value="Unassembled WGS sequence"/>
</dbReference>
<dbReference type="CTD" id="20315370"/>
<name>A0A074ZZL1_OPIVI</name>
<proteinExistence type="predicted"/>
<dbReference type="RefSeq" id="XP_009163407.1">
    <property type="nucleotide sequence ID" value="XM_009165143.1"/>
</dbReference>
<keyword evidence="2" id="KW-1185">Reference proteome</keyword>
<sequence length="76" mass="8496">MAKFIIKGGEKNPATNQVLRGGCAKQNGRFLRDRYFDELAMKVSLIQELISNHSRFDASVVLKTIREVVTTGGIEK</sequence>
<dbReference type="KEGG" id="ovi:T265_01182"/>
<evidence type="ECO:0000313" key="1">
    <source>
        <dbReference type="EMBL" id="KER32903.1"/>
    </source>
</evidence>
<dbReference type="GeneID" id="20315370"/>
<evidence type="ECO:0000313" key="2">
    <source>
        <dbReference type="Proteomes" id="UP000054324"/>
    </source>
</evidence>
<gene>
    <name evidence="1" type="ORF">T265_01182</name>
</gene>
<organism evidence="1 2">
    <name type="scientific">Opisthorchis viverrini</name>
    <name type="common">Southeast Asian liver fluke</name>
    <dbReference type="NCBI Taxonomy" id="6198"/>
    <lineage>
        <taxon>Eukaryota</taxon>
        <taxon>Metazoa</taxon>
        <taxon>Spiralia</taxon>
        <taxon>Lophotrochozoa</taxon>
        <taxon>Platyhelminthes</taxon>
        <taxon>Trematoda</taxon>
        <taxon>Digenea</taxon>
        <taxon>Opisthorchiida</taxon>
        <taxon>Opisthorchiata</taxon>
        <taxon>Opisthorchiidae</taxon>
        <taxon>Opisthorchis</taxon>
    </lineage>
</organism>
<dbReference type="EMBL" id="KL596630">
    <property type="protein sequence ID" value="KER32903.1"/>
    <property type="molecule type" value="Genomic_DNA"/>
</dbReference>
<protein>
    <submittedName>
        <fullName evidence="1">Uncharacterized protein</fullName>
    </submittedName>
</protein>
<reference evidence="1 2" key="1">
    <citation type="submission" date="2013-11" db="EMBL/GenBank/DDBJ databases">
        <title>Opisthorchis viverrini - life in the bile duct.</title>
        <authorList>
            <person name="Young N.D."/>
            <person name="Nagarajan N."/>
            <person name="Lin S.J."/>
            <person name="Korhonen P.K."/>
            <person name="Jex A.R."/>
            <person name="Hall R.S."/>
            <person name="Safavi-Hemami H."/>
            <person name="Kaewkong W."/>
            <person name="Bertrand D."/>
            <person name="Gao S."/>
            <person name="Seet Q."/>
            <person name="Wongkham S."/>
            <person name="Teh B.T."/>
            <person name="Wongkham C."/>
            <person name="Intapan P.M."/>
            <person name="Maleewong W."/>
            <person name="Yang X."/>
            <person name="Hu M."/>
            <person name="Wang Z."/>
            <person name="Hofmann A."/>
            <person name="Sternberg P.W."/>
            <person name="Tan P."/>
            <person name="Wang J."/>
            <person name="Gasser R.B."/>
        </authorList>
    </citation>
    <scope>NUCLEOTIDE SEQUENCE [LARGE SCALE GENOMIC DNA]</scope>
</reference>